<accession>A0ABS1VPI3</accession>
<name>A0ABS1VPI3_9ACTN</name>
<evidence type="ECO:0000256" key="1">
    <source>
        <dbReference type="ARBA" id="ARBA00001974"/>
    </source>
</evidence>
<dbReference type="Gene3D" id="3.30.70.2450">
    <property type="match status" value="1"/>
</dbReference>
<proteinExistence type="predicted"/>
<dbReference type="EMBL" id="JAENHO010000005">
    <property type="protein sequence ID" value="MBL7256534.1"/>
    <property type="molecule type" value="Genomic_DNA"/>
</dbReference>
<dbReference type="GO" id="GO:0004497">
    <property type="term" value="F:monooxygenase activity"/>
    <property type="evidence" value="ECO:0007669"/>
    <property type="project" value="UniProtKB-KW"/>
</dbReference>
<sequence length="455" mass="49373">MFTESGFTLIVGAGPTGLTLARVLQRHGVPFRIVEQSPTPPDGSRGKGIQPRTQEVLDDLGLLPAFRSVGRDYPALLIHLPDGGEMTQRMDELHDPTPAVPYPNMLMHPQWRTSALLAEGIPVEYGVSVVSLTDDDVTLSTGETVTPRYIVGCDGGRSTIRKALDIPFEGDSFPTEQLIVADVQVPGLSRDHWHIWPGADQRSMRLALCPMPGTDTFQLTAPPSDLSLSSLVASVGLSLAAVGWQSLYRANIRMVSRYRAGKYFLAGDAAHVHSPAGGQGLNTGIQDAYNLGWKLAYEGLLDTYEEERLPVAAGVLGISTKLHRRAVSATDDALRRDDPVLRQLSLNYRGSSLSAEHRPHPGRVQAGDRAPGPLLDLLHGPHFTLLAFHWTGPLPALPPDCHVHHVTDPSAASTYDAQKPTLFLVRPDNYIACATHNADDVTNYLDAIRTPSTQL</sequence>
<protein>
    <submittedName>
        <fullName evidence="5">FAD-dependent monooxygenase</fullName>
    </submittedName>
</protein>
<keyword evidence="5" id="KW-0503">Monooxygenase</keyword>
<dbReference type="InterPro" id="IPR050641">
    <property type="entry name" value="RIFMO-like"/>
</dbReference>
<dbReference type="PANTHER" id="PTHR43004">
    <property type="entry name" value="TRK SYSTEM POTASSIUM UPTAKE PROTEIN"/>
    <property type="match status" value="1"/>
</dbReference>
<organism evidence="5 6">
    <name type="scientific">Paractinoplanes lichenicola</name>
    <dbReference type="NCBI Taxonomy" id="2802976"/>
    <lineage>
        <taxon>Bacteria</taxon>
        <taxon>Bacillati</taxon>
        <taxon>Actinomycetota</taxon>
        <taxon>Actinomycetes</taxon>
        <taxon>Micromonosporales</taxon>
        <taxon>Micromonosporaceae</taxon>
        <taxon>Paractinoplanes</taxon>
    </lineage>
</organism>
<dbReference type="Gene3D" id="3.40.30.120">
    <property type="match status" value="1"/>
</dbReference>
<gene>
    <name evidence="5" type="ORF">JKJ07_19745</name>
</gene>
<dbReference type="PANTHER" id="PTHR43004:SF19">
    <property type="entry name" value="BINDING MONOOXYGENASE, PUTATIVE (JCVI)-RELATED"/>
    <property type="match status" value="1"/>
</dbReference>
<keyword evidence="3" id="KW-0274">FAD</keyword>
<dbReference type="InterPro" id="IPR036188">
    <property type="entry name" value="FAD/NAD-bd_sf"/>
</dbReference>
<dbReference type="Proteomes" id="UP000598996">
    <property type="component" value="Unassembled WGS sequence"/>
</dbReference>
<evidence type="ECO:0000313" key="5">
    <source>
        <dbReference type="EMBL" id="MBL7256534.1"/>
    </source>
</evidence>
<feature type="domain" description="FAD-binding" evidence="4">
    <location>
        <begin position="8"/>
        <end position="316"/>
    </location>
</feature>
<dbReference type="Pfam" id="PF01494">
    <property type="entry name" value="FAD_binding_3"/>
    <property type="match status" value="1"/>
</dbReference>
<dbReference type="InterPro" id="IPR002938">
    <property type="entry name" value="FAD-bd"/>
</dbReference>
<dbReference type="PRINTS" id="PR00420">
    <property type="entry name" value="RNGMNOXGNASE"/>
</dbReference>
<comment type="cofactor">
    <cofactor evidence="1">
        <name>FAD</name>
        <dbReference type="ChEBI" id="CHEBI:57692"/>
    </cofactor>
</comment>
<evidence type="ECO:0000259" key="4">
    <source>
        <dbReference type="Pfam" id="PF01494"/>
    </source>
</evidence>
<evidence type="ECO:0000256" key="3">
    <source>
        <dbReference type="ARBA" id="ARBA00022827"/>
    </source>
</evidence>
<evidence type="ECO:0000313" key="6">
    <source>
        <dbReference type="Proteomes" id="UP000598996"/>
    </source>
</evidence>
<keyword evidence="5" id="KW-0560">Oxidoreductase</keyword>
<evidence type="ECO:0000256" key="2">
    <source>
        <dbReference type="ARBA" id="ARBA00022630"/>
    </source>
</evidence>
<dbReference type="RefSeq" id="WP_202993054.1">
    <property type="nucleotide sequence ID" value="NZ_JAENHO010000005.1"/>
</dbReference>
<dbReference type="Gene3D" id="3.50.50.60">
    <property type="entry name" value="FAD/NAD(P)-binding domain"/>
    <property type="match status" value="1"/>
</dbReference>
<comment type="caution">
    <text evidence="5">The sequence shown here is derived from an EMBL/GenBank/DDBJ whole genome shotgun (WGS) entry which is preliminary data.</text>
</comment>
<keyword evidence="6" id="KW-1185">Reference proteome</keyword>
<dbReference type="SUPFAM" id="SSF51905">
    <property type="entry name" value="FAD/NAD(P)-binding domain"/>
    <property type="match status" value="1"/>
</dbReference>
<reference evidence="5 6" key="1">
    <citation type="submission" date="2021-01" db="EMBL/GenBank/DDBJ databases">
        <title>Actinoplanes sp. nov. LDG1-01 isolated from lichen.</title>
        <authorList>
            <person name="Saeng-In P."/>
            <person name="Phongsopitanun W."/>
            <person name="Kanchanasin P."/>
            <person name="Yuki M."/>
            <person name="Kudo T."/>
            <person name="Ohkuma M."/>
            <person name="Tanasupawat S."/>
        </authorList>
    </citation>
    <scope>NUCLEOTIDE SEQUENCE [LARGE SCALE GENOMIC DNA]</scope>
    <source>
        <strain evidence="5 6">LDG1-01</strain>
    </source>
</reference>
<keyword evidence="2" id="KW-0285">Flavoprotein</keyword>